<feature type="transmembrane region" description="Helical" evidence="4">
    <location>
        <begin position="356"/>
        <end position="377"/>
    </location>
</feature>
<feature type="transmembrane region" description="Helical" evidence="4">
    <location>
        <begin position="268"/>
        <end position="286"/>
    </location>
</feature>
<keyword evidence="2 4" id="KW-1133">Transmembrane helix</keyword>
<evidence type="ECO:0000256" key="2">
    <source>
        <dbReference type="ARBA" id="ARBA00022989"/>
    </source>
</evidence>
<reference evidence="6 7" key="1">
    <citation type="submission" date="2016-10" db="EMBL/GenBank/DDBJ databases">
        <title>Draft Genome sequence of Roseomonas sp. strain M3.</title>
        <authorList>
            <person name="Subhash Y."/>
            <person name="Lee S."/>
        </authorList>
    </citation>
    <scope>NUCLEOTIDE SEQUENCE [LARGE SCALE GENOMIC DNA]</scope>
    <source>
        <strain evidence="6 7">M3</strain>
    </source>
</reference>
<dbReference type="EMBL" id="MLCO01000178">
    <property type="protein sequence ID" value="ONG50895.1"/>
    <property type="molecule type" value="Genomic_DNA"/>
</dbReference>
<evidence type="ECO:0000313" key="7">
    <source>
        <dbReference type="Proteomes" id="UP000188879"/>
    </source>
</evidence>
<dbReference type="Proteomes" id="UP000188879">
    <property type="component" value="Unassembled WGS sequence"/>
</dbReference>
<dbReference type="InterPro" id="IPR052714">
    <property type="entry name" value="MFS_Exporter"/>
</dbReference>
<dbReference type="NCBIfam" id="NF009048">
    <property type="entry name" value="PRK12382.1"/>
    <property type="match status" value="1"/>
</dbReference>
<proteinExistence type="inferred from homology"/>
<feature type="transmembrane region" description="Helical" evidence="4">
    <location>
        <begin position="238"/>
        <end position="256"/>
    </location>
</feature>
<evidence type="ECO:0000256" key="3">
    <source>
        <dbReference type="ARBA" id="ARBA00023136"/>
    </source>
</evidence>
<comment type="subcellular location">
    <subcellularLocation>
        <location evidence="4">Cell inner membrane</location>
        <topology evidence="4">Multi-pass membrane protein</topology>
    </subcellularLocation>
</comment>
<gene>
    <name evidence="6" type="ORF">BKE38_17285</name>
</gene>
<feature type="transmembrane region" description="Helical" evidence="4">
    <location>
        <begin position="210"/>
        <end position="232"/>
    </location>
</feature>
<dbReference type="PANTHER" id="PTHR23531:SF1">
    <property type="entry name" value="QUINOLENE RESISTANCE PROTEIN NORA"/>
    <property type="match status" value="1"/>
</dbReference>
<name>A0A1V2H1K5_9PROT</name>
<dbReference type="InterPro" id="IPR011701">
    <property type="entry name" value="MFS"/>
</dbReference>
<dbReference type="Pfam" id="PF07690">
    <property type="entry name" value="MFS_1"/>
    <property type="match status" value="1"/>
</dbReference>
<evidence type="ECO:0000256" key="4">
    <source>
        <dbReference type="HAMAP-Rule" id="MF_02091"/>
    </source>
</evidence>
<dbReference type="HAMAP" id="MF_02091">
    <property type="entry name" value="MFS_YfcJ"/>
    <property type="match status" value="1"/>
</dbReference>
<dbReference type="AlphaFoldDB" id="A0A1V2H1K5"/>
<feature type="transmembrane region" description="Helical" evidence="4">
    <location>
        <begin position="99"/>
        <end position="124"/>
    </location>
</feature>
<evidence type="ECO:0000313" key="6">
    <source>
        <dbReference type="EMBL" id="ONG50895.1"/>
    </source>
</evidence>
<dbReference type="RefSeq" id="WP_076958569.1">
    <property type="nucleotide sequence ID" value="NZ_MLCO01000178.1"/>
</dbReference>
<dbReference type="GO" id="GO:0022857">
    <property type="term" value="F:transmembrane transporter activity"/>
    <property type="evidence" value="ECO:0007669"/>
    <property type="project" value="UniProtKB-UniRule"/>
</dbReference>
<keyword evidence="4" id="KW-0813">Transport</keyword>
<feature type="transmembrane region" description="Helical" evidence="4">
    <location>
        <begin position="136"/>
        <end position="158"/>
    </location>
</feature>
<keyword evidence="4" id="KW-0997">Cell inner membrane</keyword>
<comment type="caution">
    <text evidence="6">The sequence shown here is derived from an EMBL/GenBank/DDBJ whole genome shotgun (WGS) entry which is preliminary data.</text>
</comment>
<dbReference type="InterPro" id="IPR036259">
    <property type="entry name" value="MFS_trans_sf"/>
</dbReference>
<dbReference type="PROSITE" id="PS50850">
    <property type="entry name" value="MFS"/>
    <property type="match status" value="1"/>
</dbReference>
<protein>
    <recommendedName>
        <fullName evidence="4">Uncharacterized MFS-type transporter BKE38_17285</fullName>
    </recommendedName>
</protein>
<organism evidence="6 7">
    <name type="scientific">Teichococcus deserti</name>
    <dbReference type="NCBI Taxonomy" id="1817963"/>
    <lineage>
        <taxon>Bacteria</taxon>
        <taxon>Pseudomonadati</taxon>
        <taxon>Pseudomonadota</taxon>
        <taxon>Alphaproteobacteria</taxon>
        <taxon>Acetobacterales</taxon>
        <taxon>Roseomonadaceae</taxon>
        <taxon>Roseomonas</taxon>
    </lineage>
</organism>
<dbReference type="Gene3D" id="1.20.1250.20">
    <property type="entry name" value="MFS general substrate transporter like domains"/>
    <property type="match status" value="1"/>
</dbReference>
<keyword evidence="1 4" id="KW-0812">Transmembrane</keyword>
<feature type="transmembrane region" description="Helical" evidence="4">
    <location>
        <begin position="35"/>
        <end position="54"/>
    </location>
</feature>
<dbReference type="OrthoDB" id="322544at2"/>
<feature type="transmembrane region" description="Helical" evidence="4">
    <location>
        <begin position="75"/>
        <end position="93"/>
    </location>
</feature>
<feature type="transmembrane region" description="Helical" evidence="4">
    <location>
        <begin position="292"/>
        <end position="312"/>
    </location>
</feature>
<accession>A0A1V2H1K5</accession>
<feature type="transmembrane region" description="Helical" evidence="4">
    <location>
        <begin position="164"/>
        <end position="189"/>
    </location>
</feature>
<dbReference type="InterPro" id="IPR037541">
    <property type="entry name" value="MFS_YfcJ"/>
</dbReference>
<keyword evidence="4" id="KW-1003">Cell membrane</keyword>
<evidence type="ECO:0000259" key="5">
    <source>
        <dbReference type="PROSITE" id="PS50850"/>
    </source>
</evidence>
<dbReference type="SUPFAM" id="SSF103473">
    <property type="entry name" value="MFS general substrate transporter"/>
    <property type="match status" value="1"/>
</dbReference>
<keyword evidence="7" id="KW-1185">Reference proteome</keyword>
<keyword evidence="3 4" id="KW-0472">Membrane</keyword>
<dbReference type="GO" id="GO:0005886">
    <property type="term" value="C:plasma membrane"/>
    <property type="evidence" value="ECO:0007669"/>
    <property type="project" value="UniProtKB-SubCell"/>
</dbReference>
<comment type="caution">
    <text evidence="4">Lacks conserved residue(s) required for the propagation of feature annotation.</text>
</comment>
<dbReference type="PANTHER" id="PTHR23531">
    <property type="entry name" value="QUINOLENE RESISTANCE PROTEIN NORA"/>
    <property type="match status" value="1"/>
</dbReference>
<sequence>MRQVVWLTAALFLSYLCVAIALPVTSVQVTAGLGYGNALAGIAVGIAFASTILTRGLAGRLSDQRGGKHSMIRGLAIYALAGLVCAASALPGLPPGLAYAVLVAGRLLLGWGESLATVGLVAWALGIAGPARSGRVFGLVGMGLYGAFAVGSPLGLALMEQAGFAGAMLACALLPLLGLLLVAPVAAVAPPGGERPSFWRILGRIWQPGLVVGLQGVGFAAIGAFMALLFLARGWPHAGLGLTCFGLAFVAVRVVGGHLPDRLGSIPVALASIAVEAAGQYLLWLAPGPELALLGATLTGLGCSLIFPTMGIEVMRRVAPNLRGTAAGGFSAYQDLAYGLTGPVTGLLADRFGHDAVFLVGGLAATGGFLMLLRMAALRRAA</sequence>
<comment type="similarity">
    <text evidence="4">Belongs to the major facilitator superfamily. YfcJ family.</text>
</comment>
<dbReference type="InterPro" id="IPR020846">
    <property type="entry name" value="MFS_dom"/>
</dbReference>
<evidence type="ECO:0000256" key="1">
    <source>
        <dbReference type="ARBA" id="ARBA00022692"/>
    </source>
</evidence>
<dbReference type="NCBIfam" id="NF003477">
    <property type="entry name" value="PRK05122.1"/>
    <property type="match status" value="1"/>
</dbReference>
<feature type="domain" description="Major facilitator superfamily (MFS) profile" evidence="5">
    <location>
        <begin position="171"/>
        <end position="382"/>
    </location>
</feature>